<organism evidence="2 3">
    <name type="scientific">Collybiopsis luxurians FD-317 M1</name>
    <dbReference type="NCBI Taxonomy" id="944289"/>
    <lineage>
        <taxon>Eukaryota</taxon>
        <taxon>Fungi</taxon>
        <taxon>Dikarya</taxon>
        <taxon>Basidiomycota</taxon>
        <taxon>Agaricomycotina</taxon>
        <taxon>Agaricomycetes</taxon>
        <taxon>Agaricomycetidae</taxon>
        <taxon>Agaricales</taxon>
        <taxon>Marasmiineae</taxon>
        <taxon>Omphalotaceae</taxon>
        <taxon>Collybiopsis</taxon>
        <taxon>Collybiopsis luxurians</taxon>
    </lineage>
</organism>
<evidence type="ECO:0000313" key="3">
    <source>
        <dbReference type="Proteomes" id="UP000053593"/>
    </source>
</evidence>
<dbReference type="EMBL" id="KN834891">
    <property type="protein sequence ID" value="KIK50649.1"/>
    <property type="molecule type" value="Genomic_DNA"/>
</dbReference>
<name>A0A0D0BMF8_9AGAR</name>
<sequence>MSFKNEKQLHDVITKEWEASQKLTQELNEIKSQLCGEVAAQAQMQKQHQKEVQNVEETVCKTKAEMHQLKGDYTKNSKSLKHENEELQAQCKTSVTQINELKAENQLLKERLSGEWVKKSRFD</sequence>
<proteinExistence type="predicted"/>
<protein>
    <submittedName>
        <fullName evidence="2">Uncharacterized protein</fullName>
    </submittedName>
</protein>
<gene>
    <name evidence="2" type="ORF">GYMLUDRAFT_252795</name>
</gene>
<dbReference type="HOGENOM" id="CLU_2015529_0_0_1"/>
<dbReference type="Proteomes" id="UP000053593">
    <property type="component" value="Unassembled WGS sequence"/>
</dbReference>
<dbReference type="AlphaFoldDB" id="A0A0D0BMF8"/>
<evidence type="ECO:0000256" key="1">
    <source>
        <dbReference type="SAM" id="Coils"/>
    </source>
</evidence>
<evidence type="ECO:0000313" key="2">
    <source>
        <dbReference type="EMBL" id="KIK50649.1"/>
    </source>
</evidence>
<keyword evidence="3" id="KW-1185">Reference proteome</keyword>
<keyword evidence="1" id="KW-0175">Coiled coil</keyword>
<accession>A0A0D0BMF8</accession>
<feature type="coiled-coil region" evidence="1">
    <location>
        <begin position="70"/>
        <end position="111"/>
    </location>
</feature>
<reference evidence="2 3" key="1">
    <citation type="submission" date="2014-04" db="EMBL/GenBank/DDBJ databases">
        <title>Evolutionary Origins and Diversification of the Mycorrhizal Mutualists.</title>
        <authorList>
            <consortium name="DOE Joint Genome Institute"/>
            <consortium name="Mycorrhizal Genomics Consortium"/>
            <person name="Kohler A."/>
            <person name="Kuo A."/>
            <person name="Nagy L.G."/>
            <person name="Floudas D."/>
            <person name="Copeland A."/>
            <person name="Barry K.W."/>
            <person name="Cichocki N."/>
            <person name="Veneault-Fourrey C."/>
            <person name="LaButti K."/>
            <person name="Lindquist E.A."/>
            <person name="Lipzen A."/>
            <person name="Lundell T."/>
            <person name="Morin E."/>
            <person name="Murat C."/>
            <person name="Riley R."/>
            <person name="Ohm R."/>
            <person name="Sun H."/>
            <person name="Tunlid A."/>
            <person name="Henrissat B."/>
            <person name="Grigoriev I.V."/>
            <person name="Hibbett D.S."/>
            <person name="Martin F."/>
        </authorList>
    </citation>
    <scope>NUCLEOTIDE SEQUENCE [LARGE SCALE GENOMIC DNA]</scope>
    <source>
        <strain evidence="2 3">FD-317 M1</strain>
    </source>
</reference>